<dbReference type="Proteomes" id="UP000326396">
    <property type="component" value="Linkage Group LG2"/>
</dbReference>
<reference evidence="2 3" key="1">
    <citation type="submission" date="2019-05" db="EMBL/GenBank/DDBJ databases">
        <title>Mikania micrantha, genome provides insights into the molecular mechanism of rapid growth.</title>
        <authorList>
            <person name="Liu B."/>
        </authorList>
    </citation>
    <scope>NUCLEOTIDE SEQUENCE [LARGE SCALE GENOMIC DNA]</scope>
    <source>
        <strain evidence="2">NLD-2019</strain>
        <tissue evidence="2">Leaf</tissue>
    </source>
</reference>
<gene>
    <name evidence="2" type="ORF">E3N88_23029</name>
</gene>
<feature type="region of interest" description="Disordered" evidence="1">
    <location>
        <begin position="55"/>
        <end position="106"/>
    </location>
</feature>
<evidence type="ECO:0000313" key="3">
    <source>
        <dbReference type="Proteomes" id="UP000326396"/>
    </source>
</evidence>
<comment type="caution">
    <text evidence="2">The sequence shown here is derived from an EMBL/GenBank/DDBJ whole genome shotgun (WGS) entry which is preliminary data.</text>
</comment>
<organism evidence="2 3">
    <name type="scientific">Mikania micrantha</name>
    <name type="common">bitter vine</name>
    <dbReference type="NCBI Taxonomy" id="192012"/>
    <lineage>
        <taxon>Eukaryota</taxon>
        <taxon>Viridiplantae</taxon>
        <taxon>Streptophyta</taxon>
        <taxon>Embryophyta</taxon>
        <taxon>Tracheophyta</taxon>
        <taxon>Spermatophyta</taxon>
        <taxon>Magnoliopsida</taxon>
        <taxon>eudicotyledons</taxon>
        <taxon>Gunneridae</taxon>
        <taxon>Pentapetalae</taxon>
        <taxon>asterids</taxon>
        <taxon>campanulids</taxon>
        <taxon>Asterales</taxon>
        <taxon>Asteraceae</taxon>
        <taxon>Asteroideae</taxon>
        <taxon>Heliantheae alliance</taxon>
        <taxon>Eupatorieae</taxon>
        <taxon>Mikania</taxon>
    </lineage>
</organism>
<evidence type="ECO:0000313" key="2">
    <source>
        <dbReference type="EMBL" id="KAD4585428.1"/>
    </source>
</evidence>
<keyword evidence="3" id="KW-1185">Reference proteome</keyword>
<accession>A0A5N6NEM3</accession>
<name>A0A5N6NEM3_9ASTR</name>
<dbReference type="AlphaFoldDB" id="A0A5N6NEM3"/>
<evidence type="ECO:0000256" key="1">
    <source>
        <dbReference type="SAM" id="MobiDB-lite"/>
    </source>
</evidence>
<dbReference type="EMBL" id="SZYD01000012">
    <property type="protein sequence ID" value="KAD4585428.1"/>
    <property type="molecule type" value="Genomic_DNA"/>
</dbReference>
<protein>
    <submittedName>
        <fullName evidence="2">Uncharacterized protein</fullName>
    </submittedName>
</protein>
<sequence length="133" mass="14963">MCFLTCAELSSLKELETLDLSSCGLQSITYHEQPYALKSRFEFLLIEEWKTVAKGDDLGGRQSNGDTVGRRRRKSGAQNDGDGDVIGRRRRRNGGWNDGDGDAFGRQRRRTMAETMGMEHLIVAIPPYNVSHQ</sequence>
<proteinExistence type="predicted"/>